<sequence>MTRWGPGARPVSFQTICNWMHPPGLQDRNIHALSIHVRRAFYEEHVCWNRAQWQTVLFSDESLFYLLNVDGRQRVLPQHRERHSHCTIMQTVNGREDQL</sequence>
<dbReference type="InterPro" id="IPR036397">
    <property type="entry name" value="RNaseH_sf"/>
</dbReference>
<protein>
    <recommendedName>
        <fullName evidence="3">Transposase</fullName>
    </recommendedName>
</protein>
<evidence type="ECO:0000313" key="2">
    <source>
        <dbReference type="Proteomes" id="UP001164746"/>
    </source>
</evidence>
<accession>A0ABY7ER88</accession>
<name>A0ABY7ER88_MYAAR</name>
<reference evidence="1" key="1">
    <citation type="submission" date="2022-11" db="EMBL/GenBank/DDBJ databases">
        <title>Centuries of genome instability and evolution in soft-shell clam transmissible cancer (bioRxiv).</title>
        <authorList>
            <person name="Hart S.F.M."/>
            <person name="Yonemitsu M.A."/>
            <person name="Giersch R.M."/>
            <person name="Beal B.F."/>
            <person name="Arriagada G."/>
            <person name="Davis B.W."/>
            <person name="Ostrander E.A."/>
            <person name="Goff S.P."/>
            <person name="Metzger M.J."/>
        </authorList>
    </citation>
    <scope>NUCLEOTIDE SEQUENCE</scope>
    <source>
        <strain evidence="1">MELC-2E11</strain>
        <tissue evidence="1">Siphon/mantle</tissue>
    </source>
</reference>
<dbReference type="Gene3D" id="3.30.420.10">
    <property type="entry name" value="Ribonuclease H-like superfamily/Ribonuclease H"/>
    <property type="match status" value="1"/>
</dbReference>
<evidence type="ECO:0008006" key="3">
    <source>
        <dbReference type="Google" id="ProtNLM"/>
    </source>
</evidence>
<keyword evidence="2" id="KW-1185">Reference proteome</keyword>
<gene>
    <name evidence="1" type="ORF">MAR_026540</name>
</gene>
<evidence type="ECO:0000313" key="1">
    <source>
        <dbReference type="EMBL" id="WAR12360.1"/>
    </source>
</evidence>
<proteinExistence type="predicted"/>
<organism evidence="1 2">
    <name type="scientific">Mya arenaria</name>
    <name type="common">Soft-shell clam</name>
    <dbReference type="NCBI Taxonomy" id="6604"/>
    <lineage>
        <taxon>Eukaryota</taxon>
        <taxon>Metazoa</taxon>
        <taxon>Spiralia</taxon>
        <taxon>Lophotrochozoa</taxon>
        <taxon>Mollusca</taxon>
        <taxon>Bivalvia</taxon>
        <taxon>Autobranchia</taxon>
        <taxon>Heteroconchia</taxon>
        <taxon>Euheterodonta</taxon>
        <taxon>Imparidentia</taxon>
        <taxon>Neoheterodontei</taxon>
        <taxon>Myida</taxon>
        <taxon>Myoidea</taxon>
        <taxon>Myidae</taxon>
        <taxon>Mya</taxon>
    </lineage>
</organism>
<dbReference type="Proteomes" id="UP001164746">
    <property type="component" value="Chromosome 8"/>
</dbReference>
<dbReference type="EMBL" id="CP111019">
    <property type="protein sequence ID" value="WAR12360.1"/>
    <property type="molecule type" value="Genomic_DNA"/>
</dbReference>